<dbReference type="SUPFAM" id="SSF53748">
    <property type="entry name" value="Phosphoglycerate kinase"/>
    <property type="match status" value="1"/>
</dbReference>
<dbReference type="Pfam" id="PF00162">
    <property type="entry name" value="PGK"/>
    <property type="match status" value="1"/>
</dbReference>
<gene>
    <name evidence="13 17" type="primary">pgk</name>
    <name evidence="17" type="ORF">GCM10017668_15550</name>
</gene>
<protein>
    <recommendedName>
        <fullName evidence="6 13">Phosphoglycerate kinase</fullName>
        <ecNumber evidence="5 13">2.7.2.3</ecNumber>
    </recommendedName>
</protein>
<feature type="binding site" evidence="13">
    <location>
        <position position="119"/>
    </location>
    <ligand>
        <name>substrate</name>
    </ligand>
</feature>
<feature type="binding site" evidence="13 14">
    <location>
        <begin position="22"/>
        <end position="24"/>
    </location>
    <ligand>
        <name>substrate</name>
    </ligand>
</feature>
<organism evidence="17 18">
    <name type="scientific">Streptomyces tuirus</name>
    <dbReference type="NCBI Taxonomy" id="68278"/>
    <lineage>
        <taxon>Bacteria</taxon>
        <taxon>Bacillati</taxon>
        <taxon>Actinomycetota</taxon>
        <taxon>Actinomycetes</taxon>
        <taxon>Kitasatosporales</taxon>
        <taxon>Streptomycetaceae</taxon>
        <taxon>Streptomyces</taxon>
    </lineage>
</organism>
<dbReference type="PANTHER" id="PTHR11406">
    <property type="entry name" value="PHOSPHOGLYCERATE KINASE"/>
    <property type="match status" value="1"/>
</dbReference>
<evidence type="ECO:0000256" key="16">
    <source>
        <dbReference type="RuleBase" id="RU000532"/>
    </source>
</evidence>
<keyword evidence="11 13" id="KW-0067">ATP-binding</keyword>
<feature type="binding site" evidence="13 15">
    <location>
        <position position="333"/>
    </location>
    <ligand>
        <name>ATP</name>
        <dbReference type="ChEBI" id="CHEBI:30616"/>
    </ligand>
</feature>
<comment type="subunit">
    <text evidence="4 13">Monomer.</text>
</comment>
<keyword evidence="10 13" id="KW-0418">Kinase</keyword>
<dbReference type="GO" id="GO:0005829">
    <property type="term" value="C:cytosol"/>
    <property type="evidence" value="ECO:0007669"/>
    <property type="project" value="TreeGrafter"/>
</dbReference>
<comment type="subcellular location">
    <subcellularLocation>
        <location evidence="13">Cytoplasm</location>
    </subcellularLocation>
</comment>
<evidence type="ECO:0000256" key="10">
    <source>
        <dbReference type="ARBA" id="ARBA00022777"/>
    </source>
</evidence>
<dbReference type="UniPathway" id="UPA00109">
    <property type="reaction ID" value="UER00185"/>
</dbReference>
<evidence type="ECO:0000256" key="8">
    <source>
        <dbReference type="ARBA" id="ARBA00022679"/>
    </source>
</evidence>
<dbReference type="HAMAP" id="MF_00145">
    <property type="entry name" value="Phosphoglyc_kinase"/>
    <property type="match status" value="1"/>
</dbReference>
<dbReference type="GO" id="GO:0005524">
    <property type="term" value="F:ATP binding"/>
    <property type="evidence" value="ECO:0007669"/>
    <property type="project" value="UniProtKB-KW"/>
</dbReference>
<proteinExistence type="inferred from homology"/>
<comment type="pathway">
    <text evidence="2 13">Carbohydrate degradation; glycolysis; pyruvate from D-glyceraldehyde 3-phosphate: step 2/5.</text>
</comment>
<dbReference type="PROSITE" id="PS00111">
    <property type="entry name" value="PGLYCERATE_KINASE"/>
    <property type="match status" value="1"/>
</dbReference>
<evidence type="ECO:0000256" key="14">
    <source>
        <dbReference type="PIRSR" id="PIRSR000724-1"/>
    </source>
</evidence>
<evidence type="ECO:0000256" key="2">
    <source>
        <dbReference type="ARBA" id="ARBA00004838"/>
    </source>
</evidence>
<evidence type="ECO:0000256" key="6">
    <source>
        <dbReference type="ARBA" id="ARBA00016471"/>
    </source>
</evidence>
<feature type="binding site" evidence="13">
    <location>
        <position position="302"/>
    </location>
    <ligand>
        <name>ATP</name>
        <dbReference type="ChEBI" id="CHEBI:30616"/>
    </ligand>
</feature>
<dbReference type="InterPro" id="IPR015824">
    <property type="entry name" value="Phosphoglycerate_kinase_N"/>
</dbReference>
<evidence type="ECO:0000256" key="4">
    <source>
        <dbReference type="ARBA" id="ARBA00011245"/>
    </source>
</evidence>
<comment type="similarity">
    <text evidence="3 13 16">Belongs to the phosphoglycerate kinase family.</text>
</comment>
<accession>A0A7G1NC26</accession>
<dbReference type="Gene3D" id="3.40.50.1260">
    <property type="entry name" value="Phosphoglycerate kinase, N-terminal domain"/>
    <property type="match status" value="2"/>
</dbReference>
<keyword evidence="9 13" id="KW-0547">Nucleotide-binding</keyword>
<evidence type="ECO:0000256" key="12">
    <source>
        <dbReference type="ARBA" id="ARBA00023152"/>
    </source>
</evidence>
<name>A0A7G1NC26_9ACTN</name>
<feature type="binding site" evidence="14">
    <location>
        <position position="37"/>
    </location>
    <ligand>
        <name>(2R)-3-phosphoglycerate</name>
        <dbReference type="ChEBI" id="CHEBI:58272"/>
    </ligand>
</feature>
<evidence type="ECO:0000256" key="1">
    <source>
        <dbReference type="ARBA" id="ARBA00000642"/>
    </source>
</evidence>
<dbReference type="GO" id="GO:0006094">
    <property type="term" value="P:gluconeogenesis"/>
    <property type="evidence" value="ECO:0007669"/>
    <property type="project" value="TreeGrafter"/>
</dbReference>
<feature type="binding site" evidence="13 15">
    <location>
        <begin position="359"/>
        <end position="362"/>
    </location>
    <ligand>
        <name>ATP</name>
        <dbReference type="ChEBI" id="CHEBI:30616"/>
    </ligand>
</feature>
<evidence type="ECO:0000256" key="7">
    <source>
        <dbReference type="ARBA" id="ARBA00022490"/>
    </source>
</evidence>
<keyword evidence="12 13" id="KW-0324">Glycolysis</keyword>
<dbReference type="AlphaFoldDB" id="A0A7G1NC26"/>
<evidence type="ECO:0000313" key="17">
    <source>
        <dbReference type="EMBL" id="BCL19712.1"/>
    </source>
</evidence>
<evidence type="ECO:0000256" key="15">
    <source>
        <dbReference type="PIRSR" id="PIRSR000724-2"/>
    </source>
</evidence>
<evidence type="ECO:0000256" key="3">
    <source>
        <dbReference type="ARBA" id="ARBA00008982"/>
    </source>
</evidence>
<feature type="binding site" evidence="13 14">
    <location>
        <begin position="60"/>
        <end position="63"/>
    </location>
    <ligand>
        <name>substrate</name>
    </ligand>
</feature>
<dbReference type="FunFam" id="3.40.50.1260:FF:000006">
    <property type="entry name" value="Phosphoglycerate kinase"/>
    <property type="match status" value="1"/>
</dbReference>
<dbReference type="InterPro" id="IPR036043">
    <property type="entry name" value="Phosphoglycerate_kinase_sf"/>
</dbReference>
<evidence type="ECO:0000256" key="13">
    <source>
        <dbReference type="HAMAP-Rule" id="MF_00145"/>
    </source>
</evidence>
<dbReference type="GO" id="GO:0043531">
    <property type="term" value="F:ADP binding"/>
    <property type="evidence" value="ECO:0007669"/>
    <property type="project" value="TreeGrafter"/>
</dbReference>
<dbReference type="EMBL" id="AP023439">
    <property type="protein sequence ID" value="BCL19712.1"/>
    <property type="molecule type" value="Genomic_DNA"/>
</dbReference>
<comment type="catalytic activity">
    <reaction evidence="1 13 16">
        <text>(2R)-3-phosphoglycerate + ATP = (2R)-3-phospho-glyceroyl phosphate + ADP</text>
        <dbReference type="Rhea" id="RHEA:14801"/>
        <dbReference type="ChEBI" id="CHEBI:30616"/>
        <dbReference type="ChEBI" id="CHEBI:57604"/>
        <dbReference type="ChEBI" id="CHEBI:58272"/>
        <dbReference type="ChEBI" id="CHEBI:456216"/>
        <dbReference type="EC" id="2.7.2.3"/>
    </reaction>
</comment>
<keyword evidence="7 13" id="KW-0963">Cytoplasm</keyword>
<evidence type="ECO:0000256" key="9">
    <source>
        <dbReference type="ARBA" id="ARBA00022741"/>
    </source>
</evidence>
<feature type="binding site" evidence="13 15">
    <location>
        <position position="206"/>
    </location>
    <ligand>
        <name>ATP</name>
        <dbReference type="ChEBI" id="CHEBI:30616"/>
    </ligand>
</feature>
<dbReference type="PIRSF" id="PIRSF000724">
    <property type="entry name" value="Pgk"/>
    <property type="match status" value="1"/>
</dbReference>
<dbReference type="KEGG" id="stui:GCM10017668_15550"/>
<feature type="binding site" evidence="14">
    <location>
        <position position="119"/>
    </location>
    <ligand>
        <name>(2R)-3-phosphoglycerate</name>
        <dbReference type="ChEBI" id="CHEBI:58272"/>
    </ligand>
</feature>
<evidence type="ECO:0000313" key="18">
    <source>
        <dbReference type="Proteomes" id="UP000516373"/>
    </source>
</evidence>
<dbReference type="PRINTS" id="PR00477">
    <property type="entry name" value="PHGLYCKINASE"/>
</dbReference>
<dbReference type="GO" id="GO:0004618">
    <property type="term" value="F:phosphoglycerate kinase activity"/>
    <property type="evidence" value="ECO:0007669"/>
    <property type="project" value="UniProtKB-UniRule"/>
</dbReference>
<reference evidence="17 18" key="1">
    <citation type="journal article" date="2014" name="Int. J. Syst. Evol. Microbiol.">
        <title>Complete genome sequence of Corynebacterium casei LMG S-19264T (=DSM 44701T), isolated from a smear-ripened cheese.</title>
        <authorList>
            <consortium name="US DOE Joint Genome Institute (JGI-PGF)"/>
            <person name="Walter F."/>
            <person name="Albersmeier A."/>
            <person name="Kalinowski J."/>
            <person name="Ruckert C."/>
        </authorList>
    </citation>
    <scope>NUCLEOTIDE SEQUENCE [LARGE SCALE GENOMIC DNA]</scope>
    <source>
        <strain evidence="17 18">JCM 4255</strain>
    </source>
</reference>
<dbReference type="RefSeq" id="WP_190897896.1">
    <property type="nucleotide sequence ID" value="NZ_AP023439.1"/>
</dbReference>
<keyword evidence="8 13" id="KW-0808">Transferase</keyword>
<feature type="binding site" evidence="13">
    <location>
        <position position="156"/>
    </location>
    <ligand>
        <name>substrate</name>
    </ligand>
</feature>
<dbReference type="InterPro" id="IPR001576">
    <property type="entry name" value="Phosphoglycerate_kinase"/>
</dbReference>
<dbReference type="GO" id="GO:0006096">
    <property type="term" value="P:glycolytic process"/>
    <property type="evidence" value="ECO:0007669"/>
    <property type="project" value="UniProtKB-UniRule"/>
</dbReference>
<sequence length="403" mass="42098">MKTIDELLTEGVAGKRVFVRADLNVPLDGTRITDDGRIRAVLPTVKALADAGARVVVASHLGRPKGAPDPAFSLAPAAARLGELLGSDVAFATDTVGESARTTVAGLADGQVAVIENLRFNAGETSKDDAERGAFADQLAALADVYVGDGFGAVHRKHASVFDLPARLPHYAGYLIATEVGVLRKLTDDVKRPYAVVLGGAKVSDKLAVIDQLLGKADRLLIGGGMVFTFLKAKGHEIGTSLVQEDQLPVVREYIERAEKNAVELVLPVDVVVAPEFPDLKTKAPARPSTVAADAMPADQMGLDIGPESRKLYASKIVDAATVFWNGPMGVFEHPDFAEGTKAVAQALINSQAFTVVGGGDSAAAVRILGFDENAFGHISTGGGASLEYLEGKTLPGLAALED</sequence>
<dbReference type="InterPro" id="IPR015911">
    <property type="entry name" value="Phosphoglycerate_kinase_CS"/>
</dbReference>
<evidence type="ECO:0000256" key="11">
    <source>
        <dbReference type="ARBA" id="ARBA00022840"/>
    </source>
</evidence>
<feature type="binding site" evidence="14">
    <location>
        <position position="156"/>
    </location>
    <ligand>
        <name>(2R)-3-phosphoglycerate</name>
        <dbReference type="ChEBI" id="CHEBI:58272"/>
    </ligand>
</feature>
<dbReference type="PANTHER" id="PTHR11406:SF23">
    <property type="entry name" value="PHOSPHOGLYCERATE KINASE 1, CHLOROPLASTIC-RELATED"/>
    <property type="match status" value="1"/>
</dbReference>
<evidence type="ECO:0000256" key="5">
    <source>
        <dbReference type="ARBA" id="ARBA00013061"/>
    </source>
</evidence>
<dbReference type="FunFam" id="3.40.50.1260:FF:000031">
    <property type="entry name" value="Phosphoglycerate kinase 1"/>
    <property type="match status" value="1"/>
</dbReference>
<dbReference type="EC" id="2.7.2.3" evidence="5 13"/>
<feature type="binding site" evidence="13">
    <location>
        <position position="37"/>
    </location>
    <ligand>
        <name>substrate</name>
    </ligand>
</feature>
<dbReference type="Proteomes" id="UP000516373">
    <property type="component" value="Chromosome"/>
</dbReference>